<feature type="compositionally biased region" description="Basic and acidic residues" evidence="5">
    <location>
        <begin position="563"/>
        <end position="574"/>
    </location>
</feature>
<dbReference type="Gene3D" id="3.30.710.10">
    <property type="entry name" value="Potassium Channel Kv1.1, Chain A"/>
    <property type="match status" value="1"/>
</dbReference>
<dbReference type="SUPFAM" id="SSF54695">
    <property type="entry name" value="POZ domain"/>
    <property type="match status" value="1"/>
</dbReference>
<feature type="domain" description="ABC transporter" evidence="8">
    <location>
        <begin position="819"/>
        <end position="999"/>
    </location>
</feature>
<dbReference type="InterPro" id="IPR039421">
    <property type="entry name" value="Type_1_exporter"/>
</dbReference>
<dbReference type="Pfam" id="PF00005">
    <property type="entry name" value="ABC_tran"/>
    <property type="match status" value="1"/>
</dbReference>
<gene>
    <name evidence="9" type="ORF">PHACADRAFT_194936</name>
</gene>
<dbReference type="GO" id="GO:0016887">
    <property type="term" value="F:ATP hydrolysis activity"/>
    <property type="evidence" value="ECO:0007669"/>
    <property type="project" value="InterPro"/>
</dbReference>
<dbReference type="InterPro" id="IPR000210">
    <property type="entry name" value="BTB/POZ_dom"/>
</dbReference>
<dbReference type="AlphaFoldDB" id="K5W0P8"/>
<evidence type="ECO:0000256" key="3">
    <source>
        <dbReference type="ARBA" id="ARBA00022989"/>
    </source>
</evidence>
<dbReference type="GeneID" id="18911049"/>
<dbReference type="Gene3D" id="2.60.40.10">
    <property type="entry name" value="Immunoglobulins"/>
    <property type="match status" value="1"/>
</dbReference>
<dbReference type="InterPro" id="IPR027417">
    <property type="entry name" value="P-loop_NTPase"/>
</dbReference>
<dbReference type="PANTHER" id="PTHR24221:SF503">
    <property type="entry name" value="MITOCHONDRIAL POTASSIUM CHANNEL ATP-BINDING SUBUNIT"/>
    <property type="match status" value="1"/>
</dbReference>
<keyword evidence="10" id="KW-1185">Reference proteome</keyword>
<dbReference type="RefSeq" id="XP_007395195.1">
    <property type="nucleotide sequence ID" value="XM_007395133.1"/>
</dbReference>
<evidence type="ECO:0008006" key="11">
    <source>
        <dbReference type="Google" id="ProtNLM"/>
    </source>
</evidence>
<dbReference type="PROSITE" id="PS50097">
    <property type="entry name" value="BTB"/>
    <property type="match status" value="1"/>
</dbReference>
<evidence type="ECO:0000256" key="2">
    <source>
        <dbReference type="ARBA" id="ARBA00022692"/>
    </source>
</evidence>
<dbReference type="InterPro" id="IPR008962">
    <property type="entry name" value="PapD-like_sf"/>
</dbReference>
<evidence type="ECO:0000259" key="7">
    <source>
        <dbReference type="PROSITE" id="PS50097"/>
    </source>
</evidence>
<evidence type="ECO:0000256" key="6">
    <source>
        <dbReference type="SAM" id="Phobius"/>
    </source>
</evidence>
<dbReference type="EMBL" id="JH930471">
    <property type="protein sequence ID" value="EKM57388.1"/>
    <property type="molecule type" value="Genomic_DNA"/>
</dbReference>
<dbReference type="PROSITE" id="PS00211">
    <property type="entry name" value="ABC_TRANSPORTER_1"/>
    <property type="match status" value="1"/>
</dbReference>
<dbReference type="Pfam" id="PF00651">
    <property type="entry name" value="BTB"/>
    <property type="match status" value="1"/>
</dbReference>
<dbReference type="KEGG" id="pco:PHACADRAFT_194936"/>
<dbReference type="InterPro" id="IPR003439">
    <property type="entry name" value="ABC_transporter-like_ATP-bd"/>
</dbReference>
<dbReference type="InParanoid" id="K5W0P8"/>
<feature type="compositionally biased region" description="Basic and acidic residues" evidence="5">
    <location>
        <begin position="584"/>
        <end position="594"/>
    </location>
</feature>
<evidence type="ECO:0000313" key="10">
    <source>
        <dbReference type="Proteomes" id="UP000008370"/>
    </source>
</evidence>
<feature type="region of interest" description="Disordered" evidence="5">
    <location>
        <begin position="563"/>
        <end position="610"/>
    </location>
</feature>
<accession>K5W0P8</accession>
<evidence type="ECO:0000313" key="9">
    <source>
        <dbReference type="EMBL" id="EKM57388.1"/>
    </source>
</evidence>
<feature type="transmembrane region" description="Helical" evidence="6">
    <location>
        <begin position="686"/>
        <end position="709"/>
    </location>
</feature>
<dbReference type="InterPro" id="IPR036640">
    <property type="entry name" value="ABC1_TM_sf"/>
</dbReference>
<feature type="domain" description="BTB" evidence="7">
    <location>
        <begin position="29"/>
        <end position="107"/>
    </location>
</feature>
<evidence type="ECO:0000259" key="8">
    <source>
        <dbReference type="PROSITE" id="PS50893"/>
    </source>
</evidence>
<dbReference type="GO" id="GO:0016020">
    <property type="term" value="C:membrane"/>
    <property type="evidence" value="ECO:0007669"/>
    <property type="project" value="UniProtKB-SubCell"/>
</dbReference>
<dbReference type="CDD" id="cd18186">
    <property type="entry name" value="BTB_POZ_ZBTB_KLHL-like"/>
    <property type="match status" value="1"/>
</dbReference>
<evidence type="ECO:0000256" key="4">
    <source>
        <dbReference type="ARBA" id="ARBA00023136"/>
    </source>
</evidence>
<keyword evidence="4 6" id="KW-0472">Membrane</keyword>
<feature type="transmembrane region" description="Helical" evidence="6">
    <location>
        <begin position="646"/>
        <end position="666"/>
    </location>
</feature>
<dbReference type="Pfam" id="PF00635">
    <property type="entry name" value="Motile_Sperm"/>
    <property type="match status" value="1"/>
</dbReference>
<dbReference type="PANTHER" id="PTHR24221">
    <property type="entry name" value="ATP-BINDING CASSETTE SUB-FAMILY B"/>
    <property type="match status" value="1"/>
</dbReference>
<dbReference type="InterPro" id="IPR011333">
    <property type="entry name" value="SKP1/BTB/POZ_sf"/>
</dbReference>
<keyword evidence="2 6" id="KW-0812">Transmembrane</keyword>
<name>K5W0P8_PHACS</name>
<dbReference type="Proteomes" id="UP000008370">
    <property type="component" value="Unassembled WGS sequence"/>
</dbReference>
<dbReference type="PROSITE" id="PS50893">
    <property type="entry name" value="ABC_TRANSPORTER_2"/>
    <property type="match status" value="1"/>
</dbReference>
<sequence length="1271" mass="140141">MDLAAGMEENVPASAPAPTQSIEHYADDGDLVLQVDSTIYKVHRSLFRMHSEVFAGMFTLPSQLEGSSDEHPMKLEIVTFPENQPVSSQDIDYLLDWLYNKGVQVPPYPVKMLLAVLRLGTLWEITPACKWAVHFLTETTELDPCDRAQLARCYRVAKWVDPAFQALYRRPLSTLTDTDMNKIGLKFLSVLAKAKEAVHARSLHMAGYPPVIAHVMCENQAQCTAAFEEAWWTKVARRVLCPKEPLPLVQIVYHFRKLHIWGMGALCQLETAAIIEMSGRHIFEESTIKQAVQAIIAYNKTLTEEEQTWLPLPTSGTPLLPMHLVLPIPALVCCFYMYVWVYTKRIREVATRIQMDTHLVQQSISEKSSEANAGDVVDVFFAILFGSFSRCLLPRCKLSHVPVALRNHRPRSRIDSLSPTENCRFHDPLEEAVRLDGVDLRELNVKWLRSQIGLVSQEPTFTDGFISKLPLGYQTMVGERGFFMSGGQKQRIAIACAVISDPRILLLDDEATSALDTQSEGIVQNVLDKAAADRTTITIATASSSSENSLYACLVSAQKLREAREKASQPKGDDGSDTAAGNKTPEESIEKQAEEEIPLGRSQTGTRSLTSEILEHRDQGKETGKAQKYSFFYLFKRMGRISRGMWPQYLIGLIVAFLIGSVYPSFGLVFDKDENSAEDTWPRRRGSLVGLTCVPLVISGGFVHLHVVVIKDQKNKKAHEHSTHLACEAAGSIRTVASLTREEDCLHLYSKTSSFWSNMLYTITQLFIALQTTVFSSMQADNVFSFVPDMSSARGAAADIVNLLDSEPSIDADGTEGSIHFENIHFWYSTRPGVRVLRDLNLTVEPGTYVALVGASGCGKRTTIQLPIEYRKHIALASQQPTLYASTIRFNILLGATKPAKKNSRPSLPDSFDTEVGGKGSQLSGGHCDCADDSTLEKIVQEALDSAAKGQTTIVIAHRLPTIQNADCIYFIKDGAVRKSGTHDELIALRGGYYEFAQLYCLRPNLGRVEPSETVEVQVVLQSMKGMLLLGAKCKDKFLIQSMLITPEKETLLLTDIWSGEPAEDTIHLHKICVAYLPPEGQTVPIPDFAQDHSFEGLQTDAEQHHDARSSLPPLAEPVFHAPPNQVDALFDTRISCLVAASNVYPAFEHSQPVDCTLDQFPSGATWGATWATTVRALDIPIMLFTPTSLSFTMQFSALIATLALAIGMANAQACTSSLCATIETGFSAPQPIVLDNFVECCAGTTCTTTTSETFEISGLTIEFATGTCAA</sequence>
<feature type="region of interest" description="Disordered" evidence="5">
    <location>
        <begin position="899"/>
        <end position="919"/>
    </location>
</feature>
<comment type="subcellular location">
    <subcellularLocation>
        <location evidence="1">Membrane</location>
        <topology evidence="1">Multi-pass membrane protein</topology>
    </subcellularLocation>
</comment>
<dbReference type="OrthoDB" id="2367075at2759"/>
<feature type="region of interest" description="Disordered" evidence="5">
    <location>
        <begin position="1"/>
        <end position="20"/>
    </location>
</feature>
<protein>
    <recommendedName>
        <fullName evidence="11">ABC transporter domain-containing protein</fullName>
    </recommendedName>
</protein>
<feature type="transmembrane region" description="Helical" evidence="6">
    <location>
        <begin position="320"/>
        <end position="342"/>
    </location>
</feature>
<dbReference type="InterPro" id="IPR013783">
    <property type="entry name" value="Ig-like_fold"/>
</dbReference>
<keyword evidence="3 6" id="KW-1133">Transmembrane helix</keyword>
<evidence type="ECO:0000256" key="5">
    <source>
        <dbReference type="SAM" id="MobiDB-lite"/>
    </source>
</evidence>
<dbReference type="InterPro" id="IPR000535">
    <property type="entry name" value="MSP_dom"/>
</dbReference>
<dbReference type="SMART" id="SM00225">
    <property type="entry name" value="BTB"/>
    <property type="match status" value="1"/>
</dbReference>
<dbReference type="GO" id="GO:0042626">
    <property type="term" value="F:ATPase-coupled transmembrane transporter activity"/>
    <property type="evidence" value="ECO:0007669"/>
    <property type="project" value="TreeGrafter"/>
</dbReference>
<reference evidence="9 10" key="1">
    <citation type="journal article" date="2012" name="BMC Genomics">
        <title>Comparative genomics of the white-rot fungi, Phanerochaete carnosa and P. chrysosporium, to elucidate the genetic basis of the distinct wood types they colonize.</title>
        <authorList>
            <person name="Suzuki H."/>
            <person name="MacDonald J."/>
            <person name="Syed K."/>
            <person name="Salamov A."/>
            <person name="Hori C."/>
            <person name="Aerts A."/>
            <person name="Henrissat B."/>
            <person name="Wiebenga A."/>
            <person name="vanKuyk P.A."/>
            <person name="Barry K."/>
            <person name="Lindquist E."/>
            <person name="LaButti K."/>
            <person name="Lapidus A."/>
            <person name="Lucas S."/>
            <person name="Coutinho P."/>
            <person name="Gong Y."/>
            <person name="Samejima M."/>
            <person name="Mahadevan R."/>
            <person name="Abou-Zaid M."/>
            <person name="de Vries R.P."/>
            <person name="Igarashi K."/>
            <person name="Yadav J.S."/>
            <person name="Grigoriev I.V."/>
            <person name="Master E.R."/>
        </authorList>
    </citation>
    <scope>NUCLEOTIDE SEQUENCE [LARGE SCALE GENOMIC DNA]</scope>
    <source>
        <strain evidence="9 10">HHB-10118-sp</strain>
    </source>
</reference>
<dbReference type="HOGENOM" id="CLU_263928_0_0_1"/>
<feature type="compositionally biased region" description="Polar residues" evidence="5">
    <location>
        <begin position="601"/>
        <end position="610"/>
    </location>
</feature>
<dbReference type="SUPFAM" id="SSF52540">
    <property type="entry name" value="P-loop containing nucleoside triphosphate hydrolases"/>
    <property type="match status" value="2"/>
</dbReference>
<dbReference type="SUPFAM" id="SSF90123">
    <property type="entry name" value="ABC transporter transmembrane region"/>
    <property type="match status" value="1"/>
</dbReference>
<evidence type="ECO:0000256" key="1">
    <source>
        <dbReference type="ARBA" id="ARBA00004141"/>
    </source>
</evidence>
<proteinExistence type="predicted"/>
<dbReference type="Gene3D" id="1.20.1560.10">
    <property type="entry name" value="ABC transporter type 1, transmembrane domain"/>
    <property type="match status" value="3"/>
</dbReference>
<dbReference type="GO" id="GO:0005524">
    <property type="term" value="F:ATP binding"/>
    <property type="evidence" value="ECO:0007669"/>
    <property type="project" value="InterPro"/>
</dbReference>
<organism evidence="9 10">
    <name type="scientific">Phanerochaete carnosa (strain HHB-10118-sp)</name>
    <name type="common">White-rot fungus</name>
    <name type="synonym">Peniophora carnosa</name>
    <dbReference type="NCBI Taxonomy" id="650164"/>
    <lineage>
        <taxon>Eukaryota</taxon>
        <taxon>Fungi</taxon>
        <taxon>Dikarya</taxon>
        <taxon>Basidiomycota</taxon>
        <taxon>Agaricomycotina</taxon>
        <taxon>Agaricomycetes</taxon>
        <taxon>Polyporales</taxon>
        <taxon>Phanerochaetaceae</taxon>
        <taxon>Phanerochaete</taxon>
    </lineage>
</organism>
<dbReference type="InterPro" id="IPR017871">
    <property type="entry name" value="ABC_transporter-like_CS"/>
</dbReference>
<dbReference type="SUPFAM" id="SSF49354">
    <property type="entry name" value="PapD-like"/>
    <property type="match status" value="1"/>
</dbReference>
<dbReference type="Gene3D" id="3.40.50.300">
    <property type="entry name" value="P-loop containing nucleotide triphosphate hydrolases"/>
    <property type="match status" value="5"/>
</dbReference>